<evidence type="ECO:0000313" key="2">
    <source>
        <dbReference type="Proteomes" id="UP000001940"/>
    </source>
</evidence>
<evidence type="ECO:0000313" key="3">
    <source>
        <dbReference type="WormBase" id="E02C12.12"/>
    </source>
</evidence>
<name>Q19036_CAEEL</name>
<dbReference type="InterPro" id="IPR012877">
    <property type="entry name" value="Dhs-27"/>
</dbReference>
<dbReference type="AGR" id="WB:WBGene00017097"/>
<dbReference type="EMBL" id="BX284605">
    <property type="protein sequence ID" value="CCD68599.1"/>
    <property type="molecule type" value="Genomic_DNA"/>
</dbReference>
<dbReference type="CTD" id="183991"/>
<reference evidence="1 2" key="1">
    <citation type="journal article" date="1998" name="Science">
        <title>Genome sequence of the nematode C. elegans: a platform for investigating biology.</title>
        <authorList>
            <consortium name="The C. elegans sequencing consortium"/>
            <person name="Sulson J.E."/>
            <person name="Waterston R."/>
        </authorList>
    </citation>
    <scope>NUCLEOTIDE SEQUENCE [LARGE SCALE GENOMIC DNA]</scope>
    <source>
        <strain evidence="1 2">Bristol N2</strain>
    </source>
</reference>
<dbReference type="Pfam" id="PF07914">
    <property type="entry name" value="DUF1679"/>
    <property type="match status" value="1"/>
</dbReference>
<protein>
    <submittedName>
        <fullName evidence="1">Protein kinase domain-containing protein</fullName>
    </submittedName>
</protein>
<dbReference type="PANTHER" id="PTHR23020">
    <property type="entry name" value="UNCHARACTERIZED NUCLEAR HORMONE RECEPTOR-RELATED"/>
    <property type="match status" value="1"/>
</dbReference>
<dbReference type="HOGENOM" id="CLU_088131_0_0_1"/>
<dbReference type="PaxDb" id="6239-E02C12.12.1"/>
<dbReference type="Bgee" id="WBGene00017097">
    <property type="expression patterns" value="Expressed in adult organism"/>
</dbReference>
<dbReference type="WormBase" id="E02C12.12">
    <property type="protein sequence ID" value="CE45377"/>
    <property type="gene ID" value="WBGene00017097"/>
</dbReference>
<dbReference type="RefSeq" id="NP_505432.2">
    <property type="nucleotide sequence ID" value="NM_073031.2"/>
</dbReference>
<dbReference type="Proteomes" id="UP000001940">
    <property type="component" value="Chromosome V"/>
</dbReference>
<dbReference type="AlphaFoldDB" id="Q19036"/>
<dbReference type="GO" id="GO:0016301">
    <property type="term" value="F:kinase activity"/>
    <property type="evidence" value="ECO:0007669"/>
    <property type="project" value="UniProtKB-KW"/>
</dbReference>
<dbReference type="UCSC" id="E02C12.12">
    <property type="organism name" value="c. elegans"/>
</dbReference>
<evidence type="ECO:0000313" key="1">
    <source>
        <dbReference type="EMBL" id="CCD68599.1"/>
    </source>
</evidence>
<keyword evidence="1" id="KW-0808">Transferase</keyword>
<dbReference type="eggNOG" id="ENOG502QVFS">
    <property type="taxonomic scope" value="Eukaryota"/>
</dbReference>
<keyword evidence="1" id="KW-0418">Kinase</keyword>
<dbReference type="OrthoDB" id="5786316at2759"/>
<proteinExistence type="predicted"/>
<dbReference type="FunCoup" id="Q19036">
    <property type="interactions" value="132"/>
</dbReference>
<dbReference type="KEGG" id="cel:CELE_E02C12.12"/>
<dbReference type="InterPro" id="IPR052961">
    <property type="entry name" value="Oxido-Kinase-like_Enzymes"/>
</dbReference>
<keyword evidence="2" id="KW-1185">Reference proteome</keyword>
<accession>Q19036</accession>
<dbReference type="InParanoid" id="Q19036"/>
<gene>
    <name evidence="1" type="ORF">CELE_E02C12.12</name>
    <name evidence="1 3" type="ORF">E02C12.12</name>
</gene>
<dbReference type="PANTHER" id="PTHR23020:SF7">
    <property type="entry name" value="CHK DOMAIN-CONTAINING PROTEIN-RELATED"/>
    <property type="match status" value="1"/>
</dbReference>
<dbReference type="GeneID" id="183991"/>
<dbReference type="PhylomeDB" id="Q19036"/>
<sequence length="200" mass="22421">MQLSFGTYATFGDNMKATNISDLKGFQSIIALIEPDWIDVEKGKDLPKKFAVKISTQLALAVLSKIMKLGGENGFSEEKLNELGKLIRDGHNREVATYKLLEKMNHPDIPYTKVYGLKGYSDANDLKGFMIMEFIPNVRSIPMYEAILADDLISLVRGIATFAALGETLSEEEKAFAGGPEYLESMFEEVFTDEQLERIY</sequence>
<organism evidence="1 2">
    <name type="scientific">Caenorhabditis elegans</name>
    <dbReference type="NCBI Taxonomy" id="6239"/>
    <lineage>
        <taxon>Eukaryota</taxon>
        <taxon>Metazoa</taxon>
        <taxon>Ecdysozoa</taxon>
        <taxon>Nematoda</taxon>
        <taxon>Chromadorea</taxon>
        <taxon>Rhabditida</taxon>
        <taxon>Rhabditina</taxon>
        <taxon>Rhabditomorpha</taxon>
        <taxon>Rhabditoidea</taxon>
        <taxon>Rhabditidae</taxon>
        <taxon>Peloderinae</taxon>
        <taxon>Caenorhabditis</taxon>
    </lineage>
</organism>